<proteinExistence type="inferred from homology"/>
<dbReference type="PROSITE" id="PS50931">
    <property type="entry name" value="HTH_LYSR"/>
    <property type="match status" value="1"/>
</dbReference>
<dbReference type="InterPro" id="IPR058163">
    <property type="entry name" value="LysR-type_TF_proteobact-type"/>
</dbReference>
<dbReference type="InterPro" id="IPR005119">
    <property type="entry name" value="LysR_subst-bd"/>
</dbReference>
<dbReference type="InterPro" id="IPR036390">
    <property type="entry name" value="WH_DNA-bd_sf"/>
</dbReference>
<accession>A0ABS9DAH9</accession>
<dbReference type="Gene3D" id="1.10.10.10">
    <property type="entry name" value="Winged helix-like DNA-binding domain superfamily/Winged helix DNA-binding domain"/>
    <property type="match status" value="1"/>
</dbReference>
<sequence length="300" mass="33485">MDSLDAIKTVIAVVETGSFTAASQRLNISKALVSKYIGEIEKQFDVRLFNRTTRKISLTESGSNYYHHALQVLERYEVMMDHVVGEQSSPKGSLRVSAPVTFGEIWLAEHIPEFCQLYPDIQFDLVLNNHAVDMLQAGIDVRIKVGNVEDSTLIARHISDVSRVICASPAYLNTQGTPKNLADLVAHTCIVDTNFNDGKTWELYNSQGQKEVVEVFSDLSCNSPQAIVNMVKAGGGIGYVTMHAAIGAIRSGELVEVLPDYRSQNLGLYVMYPHRKYVSRKVRCFVEFMQQKFKNCNNQG</sequence>
<comment type="similarity">
    <text evidence="1">Belongs to the LysR transcriptional regulatory family.</text>
</comment>
<dbReference type="RefSeq" id="WP_235313498.1">
    <property type="nucleotide sequence ID" value="NZ_JAKGAS010000008.1"/>
</dbReference>
<dbReference type="CDD" id="cd08422">
    <property type="entry name" value="PBP2_CrgA_like"/>
    <property type="match status" value="1"/>
</dbReference>
<comment type="caution">
    <text evidence="6">The sequence shown here is derived from an EMBL/GenBank/DDBJ whole genome shotgun (WGS) entry which is preliminary data.</text>
</comment>
<dbReference type="Pfam" id="PF03466">
    <property type="entry name" value="LysR_substrate"/>
    <property type="match status" value="1"/>
</dbReference>
<dbReference type="SUPFAM" id="SSF46785">
    <property type="entry name" value="Winged helix' DNA-binding domain"/>
    <property type="match status" value="1"/>
</dbReference>
<keyword evidence="7" id="KW-1185">Reference proteome</keyword>
<dbReference type="Gene3D" id="3.40.190.290">
    <property type="match status" value="1"/>
</dbReference>
<organism evidence="6 7">
    <name type="scientific">Paraglaciecola algarum</name>
    <dbReference type="NCBI Taxonomy" id="3050085"/>
    <lineage>
        <taxon>Bacteria</taxon>
        <taxon>Pseudomonadati</taxon>
        <taxon>Pseudomonadota</taxon>
        <taxon>Gammaproteobacteria</taxon>
        <taxon>Alteromonadales</taxon>
        <taxon>Alteromonadaceae</taxon>
        <taxon>Paraglaciecola</taxon>
    </lineage>
</organism>
<evidence type="ECO:0000313" key="7">
    <source>
        <dbReference type="Proteomes" id="UP001521137"/>
    </source>
</evidence>
<evidence type="ECO:0000259" key="5">
    <source>
        <dbReference type="PROSITE" id="PS50931"/>
    </source>
</evidence>
<protein>
    <submittedName>
        <fullName evidence="6">LysR family transcriptional regulator</fullName>
    </submittedName>
</protein>
<feature type="domain" description="HTH lysR-type" evidence="5">
    <location>
        <begin position="1"/>
        <end position="59"/>
    </location>
</feature>
<dbReference type="PANTHER" id="PTHR30537">
    <property type="entry name" value="HTH-TYPE TRANSCRIPTIONAL REGULATOR"/>
    <property type="match status" value="1"/>
</dbReference>
<keyword evidence="4" id="KW-0804">Transcription</keyword>
<dbReference type="SUPFAM" id="SSF53850">
    <property type="entry name" value="Periplasmic binding protein-like II"/>
    <property type="match status" value="1"/>
</dbReference>
<dbReference type="EMBL" id="JAKGAS010000008">
    <property type="protein sequence ID" value="MCF2949397.1"/>
    <property type="molecule type" value="Genomic_DNA"/>
</dbReference>
<evidence type="ECO:0000256" key="1">
    <source>
        <dbReference type="ARBA" id="ARBA00009437"/>
    </source>
</evidence>
<keyword evidence="3" id="KW-0238">DNA-binding</keyword>
<keyword evidence="2" id="KW-0805">Transcription regulation</keyword>
<dbReference type="Pfam" id="PF00126">
    <property type="entry name" value="HTH_1"/>
    <property type="match status" value="1"/>
</dbReference>
<evidence type="ECO:0000256" key="2">
    <source>
        <dbReference type="ARBA" id="ARBA00023015"/>
    </source>
</evidence>
<evidence type="ECO:0000256" key="3">
    <source>
        <dbReference type="ARBA" id="ARBA00023125"/>
    </source>
</evidence>
<gene>
    <name evidence="6" type="ORF">L0668_14855</name>
</gene>
<name>A0ABS9DAH9_9ALTE</name>
<dbReference type="Proteomes" id="UP001521137">
    <property type="component" value="Unassembled WGS sequence"/>
</dbReference>
<dbReference type="PANTHER" id="PTHR30537:SF5">
    <property type="entry name" value="HTH-TYPE TRANSCRIPTIONAL ACTIVATOR TTDR-RELATED"/>
    <property type="match status" value="1"/>
</dbReference>
<reference evidence="6 7" key="1">
    <citation type="submission" date="2022-01" db="EMBL/GenBank/DDBJ databases">
        <title>Paraglaciecola sp. G1-23.</title>
        <authorList>
            <person name="Jin M.S."/>
            <person name="Han D.M."/>
            <person name="Kim H.M."/>
            <person name="Jeon C.O."/>
        </authorList>
    </citation>
    <scope>NUCLEOTIDE SEQUENCE [LARGE SCALE GENOMIC DNA]</scope>
    <source>
        <strain evidence="6 7">G1-23</strain>
    </source>
</reference>
<evidence type="ECO:0000313" key="6">
    <source>
        <dbReference type="EMBL" id="MCF2949397.1"/>
    </source>
</evidence>
<dbReference type="InterPro" id="IPR000847">
    <property type="entry name" value="LysR_HTH_N"/>
</dbReference>
<evidence type="ECO:0000256" key="4">
    <source>
        <dbReference type="ARBA" id="ARBA00023163"/>
    </source>
</evidence>
<dbReference type="InterPro" id="IPR036388">
    <property type="entry name" value="WH-like_DNA-bd_sf"/>
</dbReference>